<dbReference type="Proteomes" id="UP000326207">
    <property type="component" value="Unassembled WGS sequence"/>
</dbReference>
<evidence type="ECO:0000313" key="10">
    <source>
        <dbReference type="EMBL" id="KAB7512873.1"/>
    </source>
</evidence>
<dbReference type="InterPro" id="IPR029060">
    <property type="entry name" value="PIN-like_dom_sf"/>
</dbReference>
<keyword evidence="2 8" id="KW-1277">Toxin-antitoxin system</keyword>
<evidence type="ECO:0000256" key="8">
    <source>
        <dbReference type="HAMAP-Rule" id="MF_00265"/>
    </source>
</evidence>
<dbReference type="Pfam" id="PF01850">
    <property type="entry name" value="PIN"/>
    <property type="match status" value="1"/>
</dbReference>
<dbReference type="Gene3D" id="3.40.50.1010">
    <property type="entry name" value="5'-nuclease"/>
    <property type="match status" value="1"/>
</dbReference>
<dbReference type="OrthoDB" id="38049at2157"/>
<evidence type="ECO:0000256" key="3">
    <source>
        <dbReference type="ARBA" id="ARBA00022722"/>
    </source>
</evidence>
<dbReference type="Proteomes" id="UP000326302">
    <property type="component" value="Unassembled WGS sequence"/>
</dbReference>
<evidence type="ECO:0000256" key="5">
    <source>
        <dbReference type="ARBA" id="ARBA00022801"/>
    </source>
</evidence>
<evidence type="ECO:0000256" key="7">
    <source>
        <dbReference type="ARBA" id="ARBA00038093"/>
    </source>
</evidence>
<keyword evidence="15" id="KW-1185">Reference proteome</keyword>
<organism evidence="12 13">
    <name type="scientific">Halosegnis rubeus</name>
    <dbReference type="NCBI Taxonomy" id="2212850"/>
    <lineage>
        <taxon>Archaea</taxon>
        <taxon>Methanobacteriati</taxon>
        <taxon>Methanobacteriota</taxon>
        <taxon>Stenosarchaea group</taxon>
        <taxon>Halobacteria</taxon>
        <taxon>Halobacteriales</taxon>
        <taxon>Natronomonadaceae</taxon>
        <taxon>Halosegnis</taxon>
    </lineage>
</organism>
<evidence type="ECO:0000256" key="4">
    <source>
        <dbReference type="ARBA" id="ARBA00022723"/>
    </source>
</evidence>
<evidence type="ECO:0000313" key="12">
    <source>
        <dbReference type="EMBL" id="KAB7513681.1"/>
    </source>
</evidence>
<name>A0A5N5U729_9EURY</name>
<dbReference type="EMBL" id="QKKZ01000006">
    <property type="protein sequence ID" value="KAB7512873.1"/>
    <property type="molecule type" value="Genomic_DNA"/>
</dbReference>
<comment type="caution">
    <text evidence="12">The sequence shown here is derived from an EMBL/GenBank/DDBJ whole genome shotgun (WGS) entry which is preliminary data.</text>
</comment>
<accession>A0A5N5U2V2</accession>
<accession>A0A5N5U3E7</accession>
<keyword evidence="3 8" id="KW-0540">Nuclease</keyword>
<comment type="cofactor">
    <cofactor evidence="1 8">
        <name>Mg(2+)</name>
        <dbReference type="ChEBI" id="CHEBI:18420"/>
    </cofactor>
</comment>
<evidence type="ECO:0000256" key="1">
    <source>
        <dbReference type="ARBA" id="ARBA00001946"/>
    </source>
</evidence>
<dbReference type="PANTHER" id="PTHR33653">
    <property type="entry name" value="RIBONUCLEASE VAPC2"/>
    <property type="match status" value="1"/>
</dbReference>
<dbReference type="HAMAP" id="MF_00265">
    <property type="entry name" value="VapC_Nob1"/>
    <property type="match status" value="1"/>
</dbReference>
<dbReference type="EMBL" id="QJOW01000008">
    <property type="protein sequence ID" value="KAB7512988.1"/>
    <property type="molecule type" value="Genomic_DNA"/>
</dbReference>
<dbReference type="GO" id="GO:0000287">
    <property type="term" value="F:magnesium ion binding"/>
    <property type="evidence" value="ECO:0007669"/>
    <property type="project" value="UniProtKB-UniRule"/>
</dbReference>
<accession>A0A5N5U729</accession>
<dbReference type="AlphaFoldDB" id="A0A5N5U729"/>
<evidence type="ECO:0000256" key="6">
    <source>
        <dbReference type="ARBA" id="ARBA00022842"/>
    </source>
</evidence>
<dbReference type="GO" id="GO:0016787">
    <property type="term" value="F:hydrolase activity"/>
    <property type="evidence" value="ECO:0007669"/>
    <property type="project" value="UniProtKB-KW"/>
</dbReference>
<evidence type="ECO:0000313" key="15">
    <source>
        <dbReference type="Proteomes" id="UP000326865"/>
    </source>
</evidence>
<gene>
    <name evidence="8" type="primary">vapC</name>
    <name evidence="10" type="ORF">DM867_11815</name>
    <name evidence="11" type="ORF">DMP03_13670</name>
    <name evidence="12" type="ORF">DP108_12570</name>
</gene>
<dbReference type="GO" id="GO:0090729">
    <property type="term" value="F:toxin activity"/>
    <property type="evidence" value="ECO:0007669"/>
    <property type="project" value="UniProtKB-KW"/>
</dbReference>
<dbReference type="InterPro" id="IPR050556">
    <property type="entry name" value="Type_II_TA_system_RNase"/>
</dbReference>
<reference evidence="13 14" key="1">
    <citation type="submission" date="2019-10" db="EMBL/GenBank/DDBJ databases">
        <title>Unraveling microbial dark matter from salterns through culturing: the case of the genus Halosegnis.</title>
        <authorList>
            <person name="Duran-Viseras A."/>
            <person name="Andrei A.-S."/>
            <person name="Vera-Gargallo B."/>
            <person name="Ghai R."/>
            <person name="Sanchez-Porro C."/>
            <person name="Ventosa A."/>
        </authorList>
    </citation>
    <scope>NUCLEOTIDE SEQUENCE [LARGE SCALE GENOMIC DNA]</scope>
    <source>
        <strain evidence="11 14">F17-44</strain>
        <strain evidence="10 15">F18-79</strain>
        <strain evidence="12 13">F19-13</strain>
    </source>
</reference>
<comment type="function">
    <text evidence="8">Toxic component of a toxin-antitoxin (TA) system. An RNase.</text>
</comment>
<feature type="domain" description="PIN" evidence="9">
    <location>
        <begin position="1"/>
        <end position="128"/>
    </location>
</feature>
<evidence type="ECO:0000259" key="9">
    <source>
        <dbReference type="Pfam" id="PF01850"/>
    </source>
</evidence>
<dbReference type="PANTHER" id="PTHR33653:SF1">
    <property type="entry name" value="RIBONUCLEASE VAPC2"/>
    <property type="match status" value="1"/>
</dbReference>
<evidence type="ECO:0000256" key="2">
    <source>
        <dbReference type="ARBA" id="ARBA00022649"/>
    </source>
</evidence>
<sequence>MILDTNFLGALKDQHPGARLKAQELEVSNEPLRVPTIVGYELFISVGKTGQEQCKQQDKQAYQRLTSSKPKAELTEVIATQAGILEGEHQRSDSKPTLGPGDAIVAATARHYDEPVVSDDGDFDHVDGIERIGYELEG</sequence>
<keyword evidence="5 8" id="KW-0378">Hydrolase</keyword>
<dbReference type="SUPFAM" id="SSF88723">
    <property type="entry name" value="PIN domain-like"/>
    <property type="match status" value="1"/>
</dbReference>
<keyword evidence="8" id="KW-0800">Toxin</keyword>
<evidence type="ECO:0000313" key="13">
    <source>
        <dbReference type="Proteomes" id="UP000326207"/>
    </source>
</evidence>
<protein>
    <recommendedName>
        <fullName evidence="8">Ribonuclease VapC</fullName>
        <shortName evidence="8">RNase VapC</shortName>
        <ecNumber evidence="8">3.1.-.-</ecNumber>
    </recommendedName>
    <alternativeName>
        <fullName evidence="8">Putative toxin VapC</fullName>
    </alternativeName>
</protein>
<feature type="binding site" evidence="8">
    <location>
        <position position="4"/>
    </location>
    <ligand>
        <name>Mg(2+)</name>
        <dbReference type="ChEBI" id="CHEBI:18420"/>
    </ligand>
</feature>
<evidence type="ECO:0000313" key="14">
    <source>
        <dbReference type="Proteomes" id="UP000326302"/>
    </source>
</evidence>
<dbReference type="EC" id="3.1.-.-" evidence="8"/>
<dbReference type="InterPro" id="IPR002716">
    <property type="entry name" value="PIN_dom"/>
</dbReference>
<dbReference type="GO" id="GO:0004540">
    <property type="term" value="F:RNA nuclease activity"/>
    <property type="evidence" value="ECO:0007669"/>
    <property type="project" value="InterPro"/>
</dbReference>
<dbReference type="InterPro" id="IPR022907">
    <property type="entry name" value="VapC_family"/>
</dbReference>
<feature type="binding site" evidence="8">
    <location>
        <position position="102"/>
    </location>
    <ligand>
        <name>Mg(2+)</name>
        <dbReference type="ChEBI" id="CHEBI:18420"/>
    </ligand>
</feature>
<evidence type="ECO:0000313" key="11">
    <source>
        <dbReference type="EMBL" id="KAB7512988.1"/>
    </source>
</evidence>
<keyword evidence="6 8" id="KW-0460">Magnesium</keyword>
<keyword evidence="4 8" id="KW-0479">Metal-binding</keyword>
<dbReference type="Proteomes" id="UP000326865">
    <property type="component" value="Unassembled WGS sequence"/>
</dbReference>
<dbReference type="EMBL" id="QMDY01000011">
    <property type="protein sequence ID" value="KAB7513681.1"/>
    <property type="molecule type" value="Genomic_DNA"/>
</dbReference>
<comment type="similarity">
    <text evidence="7 8">Belongs to the PINc/VapC protein family.</text>
</comment>
<dbReference type="RefSeq" id="WP_152121098.1">
    <property type="nucleotide sequence ID" value="NZ_QJOW01000008.1"/>
</dbReference>
<proteinExistence type="inferred from homology"/>